<keyword evidence="5" id="KW-0235">DNA replication</keyword>
<comment type="similarity">
    <text evidence="7">Belongs to the DNA polymerase HolA subunit family.</text>
</comment>
<dbReference type="GO" id="GO:0003677">
    <property type="term" value="F:DNA binding"/>
    <property type="evidence" value="ECO:0007669"/>
    <property type="project" value="InterPro"/>
</dbReference>
<evidence type="ECO:0000256" key="3">
    <source>
        <dbReference type="ARBA" id="ARBA00022679"/>
    </source>
</evidence>
<dbReference type="OrthoDB" id="9775929at2"/>
<dbReference type="GO" id="GO:0006261">
    <property type="term" value="P:DNA-templated DNA replication"/>
    <property type="evidence" value="ECO:0007669"/>
    <property type="project" value="TreeGrafter"/>
</dbReference>
<dbReference type="InterPro" id="IPR027417">
    <property type="entry name" value="P-loop_NTPase"/>
</dbReference>
<organism evidence="11 12">
    <name type="scientific">Enterococcus aquimarinus</name>
    <dbReference type="NCBI Taxonomy" id="328396"/>
    <lineage>
        <taxon>Bacteria</taxon>
        <taxon>Bacillati</taxon>
        <taxon>Bacillota</taxon>
        <taxon>Bacilli</taxon>
        <taxon>Lactobacillales</taxon>
        <taxon>Enterococcaceae</taxon>
        <taxon>Enterococcus</taxon>
    </lineage>
</organism>
<feature type="domain" description="DNA polymerase III delta subunit-like C-terminal" evidence="10">
    <location>
        <begin position="216"/>
        <end position="335"/>
    </location>
</feature>
<dbReference type="Gene3D" id="3.40.50.300">
    <property type="entry name" value="P-loop containing nucleotide triphosphate hydrolases"/>
    <property type="match status" value="1"/>
</dbReference>
<dbReference type="EC" id="2.7.7.7" evidence="1"/>
<evidence type="ECO:0000259" key="10">
    <source>
        <dbReference type="Pfam" id="PF21694"/>
    </source>
</evidence>
<evidence type="ECO:0000256" key="6">
    <source>
        <dbReference type="ARBA" id="ARBA00022932"/>
    </source>
</evidence>
<evidence type="ECO:0000313" key="12">
    <source>
        <dbReference type="Proteomes" id="UP000182149"/>
    </source>
</evidence>
<dbReference type="Pfam" id="PF06144">
    <property type="entry name" value="DNA_pol3_delta"/>
    <property type="match status" value="1"/>
</dbReference>
<keyword evidence="12" id="KW-1185">Reference proteome</keyword>
<dbReference type="RefSeq" id="WP_071875497.1">
    <property type="nucleotide sequence ID" value="NZ_JBHSHF010000011.1"/>
</dbReference>
<evidence type="ECO:0000256" key="1">
    <source>
        <dbReference type="ARBA" id="ARBA00012417"/>
    </source>
</evidence>
<keyword evidence="6" id="KW-0239">DNA-directed DNA polymerase</keyword>
<evidence type="ECO:0000259" key="9">
    <source>
        <dbReference type="Pfam" id="PF06144"/>
    </source>
</evidence>
<keyword evidence="3" id="KW-0808">Transferase</keyword>
<keyword evidence="4" id="KW-0548">Nucleotidyltransferase</keyword>
<dbReference type="PANTHER" id="PTHR34388">
    <property type="entry name" value="DNA POLYMERASE III SUBUNIT DELTA"/>
    <property type="match status" value="1"/>
</dbReference>
<sequence length="344" mass="39899">MNVQEALQQIQQKKLANLYLVLGTEQFLQQQVREAFIKRLAIEENDLNFAQFDLSEVPVSDLLGEVESSPFFGDHRLVFAENPFFLTGEKPKNAPENDLDALIRYLENPLETTILVFWLNHEKMDERKKITKRLKKSAVVIDVQPMKENEVRRYLQQTITNDGLTFSRDAFDLFFFLTDASLSKAMKELEKIRLFANQGQTITREIVESLVPRSLEQNVFDLTSKVLEGKAQEALLLYEELRVQGEETIKINAILISQIRLLLQVRILQNVGYQQGAIGETIKIHPYRIKLAMQQARKFEVGQLVKLYDELIENDYKIKTGQMDKELIFQLFVLKTCRPLQKSS</sequence>
<dbReference type="InterPro" id="IPR008921">
    <property type="entry name" value="DNA_pol3_clamp-load_cplx_C"/>
</dbReference>
<dbReference type="EMBL" id="JXKD01000016">
    <property type="protein sequence ID" value="OJG09468.1"/>
    <property type="molecule type" value="Genomic_DNA"/>
</dbReference>
<evidence type="ECO:0000256" key="5">
    <source>
        <dbReference type="ARBA" id="ARBA00022705"/>
    </source>
</evidence>
<dbReference type="PANTHER" id="PTHR34388:SF1">
    <property type="entry name" value="DNA POLYMERASE III SUBUNIT DELTA"/>
    <property type="match status" value="1"/>
</dbReference>
<dbReference type="Pfam" id="PF21694">
    <property type="entry name" value="DNA_pol3_delta_C"/>
    <property type="match status" value="1"/>
</dbReference>
<dbReference type="AlphaFoldDB" id="A0A1L8QPM7"/>
<evidence type="ECO:0000256" key="7">
    <source>
        <dbReference type="ARBA" id="ARBA00034754"/>
    </source>
</evidence>
<name>A0A1L8QPM7_9ENTE</name>
<comment type="caution">
    <text evidence="11">The sequence shown here is derived from an EMBL/GenBank/DDBJ whole genome shotgun (WGS) entry which is preliminary data.</text>
</comment>
<dbReference type="InterPro" id="IPR005790">
    <property type="entry name" value="DNA_polIII_delta"/>
</dbReference>
<gene>
    <name evidence="11" type="ORF">RU93_GL000799</name>
</gene>
<feature type="domain" description="DNA polymerase III delta N-terminal" evidence="9">
    <location>
        <begin position="19"/>
        <end position="144"/>
    </location>
</feature>
<dbReference type="GO" id="GO:0009360">
    <property type="term" value="C:DNA polymerase III complex"/>
    <property type="evidence" value="ECO:0007669"/>
    <property type="project" value="InterPro"/>
</dbReference>
<evidence type="ECO:0000256" key="2">
    <source>
        <dbReference type="ARBA" id="ARBA00017703"/>
    </source>
</evidence>
<dbReference type="STRING" id="328396.RU93_GL000799"/>
<protein>
    <recommendedName>
        <fullName evidence="2">DNA polymerase III subunit delta</fullName>
        <ecNumber evidence="1">2.7.7.7</ecNumber>
    </recommendedName>
</protein>
<dbReference type="GO" id="GO:0003887">
    <property type="term" value="F:DNA-directed DNA polymerase activity"/>
    <property type="evidence" value="ECO:0007669"/>
    <property type="project" value="UniProtKB-KW"/>
</dbReference>
<dbReference type="SUPFAM" id="SSF48019">
    <property type="entry name" value="post-AAA+ oligomerization domain-like"/>
    <property type="match status" value="1"/>
</dbReference>
<dbReference type="Gene3D" id="1.10.8.60">
    <property type="match status" value="1"/>
</dbReference>
<evidence type="ECO:0000256" key="4">
    <source>
        <dbReference type="ARBA" id="ARBA00022695"/>
    </source>
</evidence>
<comment type="catalytic activity">
    <reaction evidence="8">
        <text>DNA(n) + a 2'-deoxyribonucleoside 5'-triphosphate = DNA(n+1) + diphosphate</text>
        <dbReference type="Rhea" id="RHEA:22508"/>
        <dbReference type="Rhea" id="RHEA-COMP:17339"/>
        <dbReference type="Rhea" id="RHEA-COMP:17340"/>
        <dbReference type="ChEBI" id="CHEBI:33019"/>
        <dbReference type="ChEBI" id="CHEBI:61560"/>
        <dbReference type="ChEBI" id="CHEBI:173112"/>
        <dbReference type="EC" id="2.7.7.7"/>
    </reaction>
</comment>
<proteinExistence type="inferred from homology"/>
<dbReference type="InterPro" id="IPR048466">
    <property type="entry name" value="DNA_pol3_delta-like_C"/>
</dbReference>
<accession>A0A1L8QPM7</accession>
<reference evidence="11 12" key="1">
    <citation type="submission" date="2014-12" db="EMBL/GenBank/DDBJ databases">
        <title>Draft genome sequences of 29 type strains of Enterococci.</title>
        <authorList>
            <person name="Zhong Z."/>
            <person name="Sun Z."/>
            <person name="Liu W."/>
            <person name="Zhang W."/>
            <person name="Zhang H."/>
        </authorList>
    </citation>
    <scope>NUCLEOTIDE SEQUENCE [LARGE SCALE GENOMIC DNA]</scope>
    <source>
        <strain evidence="11 12">DSM 17690</strain>
    </source>
</reference>
<dbReference type="Proteomes" id="UP000182149">
    <property type="component" value="Unassembled WGS sequence"/>
</dbReference>
<evidence type="ECO:0000256" key="8">
    <source>
        <dbReference type="ARBA" id="ARBA00049244"/>
    </source>
</evidence>
<evidence type="ECO:0000313" key="11">
    <source>
        <dbReference type="EMBL" id="OJG09468.1"/>
    </source>
</evidence>
<dbReference type="SUPFAM" id="SSF52540">
    <property type="entry name" value="P-loop containing nucleoside triphosphate hydrolases"/>
    <property type="match status" value="1"/>
</dbReference>
<dbReference type="NCBIfam" id="TIGR01128">
    <property type="entry name" value="holA"/>
    <property type="match status" value="1"/>
</dbReference>
<dbReference type="InterPro" id="IPR010372">
    <property type="entry name" value="DNA_pol3_delta_N"/>
</dbReference>
<dbReference type="Gene3D" id="1.20.272.10">
    <property type="match status" value="1"/>
</dbReference>